<protein>
    <submittedName>
        <fullName evidence="11">SSD domain-containing protein</fullName>
    </submittedName>
</protein>
<evidence type="ECO:0000256" key="2">
    <source>
        <dbReference type="ARBA" id="ARBA00005585"/>
    </source>
</evidence>
<dbReference type="PANTHER" id="PTHR10796">
    <property type="entry name" value="PATCHED-RELATED"/>
    <property type="match status" value="1"/>
</dbReference>
<dbReference type="InterPro" id="IPR000731">
    <property type="entry name" value="SSD"/>
</dbReference>
<feature type="transmembrane region" description="Helical" evidence="7">
    <location>
        <begin position="323"/>
        <end position="347"/>
    </location>
</feature>
<evidence type="ECO:0000259" key="8">
    <source>
        <dbReference type="PROSITE" id="PS50156"/>
    </source>
</evidence>
<dbReference type="GO" id="GO:0005886">
    <property type="term" value="C:plasma membrane"/>
    <property type="evidence" value="ECO:0007669"/>
    <property type="project" value="TreeGrafter"/>
</dbReference>
<evidence type="ECO:0000256" key="1">
    <source>
        <dbReference type="ARBA" id="ARBA00004141"/>
    </source>
</evidence>
<organism evidence="11">
    <name type="scientific">Enterobius vermicularis</name>
    <name type="common">Human pinworm</name>
    <dbReference type="NCBI Taxonomy" id="51028"/>
    <lineage>
        <taxon>Eukaryota</taxon>
        <taxon>Metazoa</taxon>
        <taxon>Ecdysozoa</taxon>
        <taxon>Nematoda</taxon>
        <taxon>Chromadorea</taxon>
        <taxon>Rhabditida</taxon>
        <taxon>Spirurina</taxon>
        <taxon>Oxyuridomorpha</taxon>
        <taxon>Oxyuroidea</taxon>
        <taxon>Oxyuridae</taxon>
        <taxon>Enterobius</taxon>
    </lineage>
</organism>
<dbReference type="AlphaFoldDB" id="A0A0N4UTD7"/>
<gene>
    <name evidence="9" type="ORF">EVEC_LOCUS352</name>
</gene>
<evidence type="ECO:0000256" key="6">
    <source>
        <dbReference type="ARBA" id="ARBA00023180"/>
    </source>
</evidence>
<dbReference type="EMBL" id="UXUI01000369">
    <property type="protein sequence ID" value="VDD85209.1"/>
    <property type="molecule type" value="Genomic_DNA"/>
</dbReference>
<feature type="domain" description="SSD" evidence="8">
    <location>
        <begin position="292"/>
        <end position="373"/>
    </location>
</feature>
<evidence type="ECO:0000313" key="10">
    <source>
        <dbReference type="Proteomes" id="UP000274131"/>
    </source>
</evidence>
<keyword evidence="10" id="KW-1185">Reference proteome</keyword>
<dbReference type="OrthoDB" id="6510177at2759"/>
<sequence length="383" mass="43609">MRFDCAERRFSNLFARYIRYVVAYPWPFIIPPFLLALALSTGLLRHGQAFIKDELDLYTPTDARARQEFQQLDTLFHINDSDPFYATRRYDIKRAGYIIVTSSIDGQDILNPLVMHAAMQLWSIIQSLTVEDHNDRRINYPSICVKFPMPPEFGKALHTFLSPNMSTPEEICVSNPLVETFKFILLSDRSVLNHSIDEITLGQISDAISFDSLGMTHLLGGVTLDNEKRISGAKAIMLPYALRHSSEVEDWLAEKWELKLADFLLEYNSPVIRTSWWTYETLASESARDREQLIRMLLPCFIVVSLYTIACCCLASWVRSRPWLAIGGVISAAMAIVSGVGLLLLCGYNMTSVAYSMPFIVFCKFFNIIFVLSFPIFNYIAAN</sequence>
<feature type="transmembrane region" description="Helical" evidence="7">
    <location>
        <begin position="359"/>
        <end position="381"/>
    </location>
</feature>
<dbReference type="Proteomes" id="UP000274131">
    <property type="component" value="Unassembled WGS sequence"/>
</dbReference>
<comment type="similarity">
    <text evidence="2">Belongs to the patched family.</text>
</comment>
<dbReference type="GO" id="GO:0018996">
    <property type="term" value="P:molting cycle, collagen and cuticulin-based cuticle"/>
    <property type="evidence" value="ECO:0007669"/>
    <property type="project" value="TreeGrafter"/>
</dbReference>
<accession>A0A0N4UTD7</accession>
<reference evidence="9 10" key="2">
    <citation type="submission" date="2018-10" db="EMBL/GenBank/DDBJ databases">
        <authorList>
            <consortium name="Pathogen Informatics"/>
        </authorList>
    </citation>
    <scope>NUCLEOTIDE SEQUENCE [LARGE SCALE GENOMIC DNA]</scope>
</reference>
<dbReference type="GO" id="GO:0006897">
    <property type="term" value="P:endocytosis"/>
    <property type="evidence" value="ECO:0007669"/>
    <property type="project" value="TreeGrafter"/>
</dbReference>
<reference evidence="11" key="1">
    <citation type="submission" date="2017-02" db="UniProtKB">
        <authorList>
            <consortium name="WormBaseParasite"/>
        </authorList>
    </citation>
    <scope>IDENTIFICATION</scope>
</reference>
<dbReference type="GO" id="GO:0030659">
    <property type="term" value="C:cytoplasmic vesicle membrane"/>
    <property type="evidence" value="ECO:0007669"/>
    <property type="project" value="TreeGrafter"/>
</dbReference>
<evidence type="ECO:0000256" key="4">
    <source>
        <dbReference type="ARBA" id="ARBA00022989"/>
    </source>
</evidence>
<keyword evidence="4 7" id="KW-1133">Transmembrane helix</keyword>
<keyword evidence="5 7" id="KW-0472">Membrane</keyword>
<dbReference type="InterPro" id="IPR003392">
    <property type="entry name" value="PTHD_SSD"/>
</dbReference>
<proteinExistence type="inferred from homology"/>
<dbReference type="PANTHER" id="PTHR10796:SF181">
    <property type="entry name" value="SSD DOMAIN-CONTAINING PROTEIN"/>
    <property type="match status" value="1"/>
</dbReference>
<keyword evidence="6" id="KW-0325">Glycoprotein</keyword>
<name>A0A0N4UTD7_ENTVE</name>
<comment type="subcellular location">
    <subcellularLocation>
        <location evidence="1">Membrane</location>
        <topology evidence="1">Multi-pass membrane protein</topology>
    </subcellularLocation>
</comment>
<dbReference type="Pfam" id="PF02460">
    <property type="entry name" value="Patched"/>
    <property type="match status" value="1"/>
</dbReference>
<evidence type="ECO:0000256" key="5">
    <source>
        <dbReference type="ARBA" id="ARBA00023136"/>
    </source>
</evidence>
<dbReference type="PROSITE" id="PS50156">
    <property type="entry name" value="SSD"/>
    <property type="match status" value="1"/>
</dbReference>
<dbReference type="WBParaSite" id="EVEC_0000052501-mRNA-1">
    <property type="protein sequence ID" value="EVEC_0000052501-mRNA-1"/>
    <property type="gene ID" value="EVEC_0000052501"/>
</dbReference>
<feature type="transmembrane region" description="Helical" evidence="7">
    <location>
        <begin position="24"/>
        <end position="44"/>
    </location>
</feature>
<evidence type="ECO:0000313" key="11">
    <source>
        <dbReference type="WBParaSite" id="EVEC_0000052501-mRNA-1"/>
    </source>
</evidence>
<evidence type="ECO:0000256" key="7">
    <source>
        <dbReference type="SAM" id="Phobius"/>
    </source>
</evidence>
<evidence type="ECO:0000256" key="3">
    <source>
        <dbReference type="ARBA" id="ARBA00022692"/>
    </source>
</evidence>
<keyword evidence="3 7" id="KW-0812">Transmembrane</keyword>
<feature type="transmembrane region" description="Helical" evidence="7">
    <location>
        <begin position="296"/>
        <end position="317"/>
    </location>
</feature>
<evidence type="ECO:0000313" key="9">
    <source>
        <dbReference type="EMBL" id="VDD85209.1"/>
    </source>
</evidence>
<dbReference type="InterPro" id="IPR051697">
    <property type="entry name" value="Patched_domain-protein"/>
</dbReference>